<dbReference type="GO" id="GO:0004252">
    <property type="term" value="F:serine-type endopeptidase activity"/>
    <property type="evidence" value="ECO:0007669"/>
    <property type="project" value="InterPro"/>
</dbReference>
<evidence type="ECO:0000313" key="6">
    <source>
        <dbReference type="EMBL" id="MDF9744687.1"/>
    </source>
</evidence>
<feature type="transmembrane region" description="Helical" evidence="5">
    <location>
        <begin position="161"/>
        <end position="181"/>
    </location>
</feature>
<evidence type="ECO:0000256" key="4">
    <source>
        <dbReference type="ARBA" id="ARBA00023136"/>
    </source>
</evidence>
<keyword evidence="4 5" id="KW-0472">Membrane</keyword>
<dbReference type="InterPro" id="IPR001733">
    <property type="entry name" value="Peptidase_S26B"/>
</dbReference>
<dbReference type="GO" id="GO:0006465">
    <property type="term" value="P:signal peptide processing"/>
    <property type="evidence" value="ECO:0007669"/>
    <property type="project" value="InterPro"/>
</dbReference>
<accession>A0A9Q4L1B8</accession>
<proteinExistence type="predicted"/>
<dbReference type="RefSeq" id="WP_277520169.1">
    <property type="nucleotide sequence ID" value="NZ_JAMQOT010000001.1"/>
</dbReference>
<dbReference type="EMBL" id="JAMQOT010000001">
    <property type="protein sequence ID" value="MDF9744687.1"/>
    <property type="molecule type" value="Genomic_DNA"/>
</dbReference>
<dbReference type="InterPro" id="IPR019533">
    <property type="entry name" value="Peptidase_S26"/>
</dbReference>
<name>A0A9Q4L1B8_9EURY</name>
<dbReference type="GO" id="GO:0009003">
    <property type="term" value="F:signal peptidase activity"/>
    <property type="evidence" value="ECO:0007669"/>
    <property type="project" value="UniProtKB-EC"/>
</dbReference>
<organism evidence="6 7">
    <name type="scientific">Natrinema salsiterrestre</name>
    <dbReference type="NCBI Taxonomy" id="2950540"/>
    <lineage>
        <taxon>Archaea</taxon>
        <taxon>Methanobacteriati</taxon>
        <taxon>Methanobacteriota</taxon>
        <taxon>Stenosarchaea group</taxon>
        <taxon>Halobacteria</taxon>
        <taxon>Halobacteriales</taxon>
        <taxon>Natrialbaceae</taxon>
        <taxon>Natrinema</taxon>
    </lineage>
</organism>
<gene>
    <name evidence="6" type="ORF">NDI89_03725</name>
</gene>
<comment type="caution">
    <text evidence="6">The sequence shown here is derived from an EMBL/GenBank/DDBJ whole genome shotgun (WGS) entry which is preliminary data.</text>
</comment>
<dbReference type="NCBIfam" id="TIGR02228">
    <property type="entry name" value="sigpep_I_arch"/>
    <property type="match status" value="1"/>
</dbReference>
<evidence type="ECO:0000256" key="5">
    <source>
        <dbReference type="SAM" id="Phobius"/>
    </source>
</evidence>
<dbReference type="EC" id="3.4.21.89" evidence="6"/>
<evidence type="ECO:0000313" key="7">
    <source>
        <dbReference type="Proteomes" id="UP001154061"/>
    </source>
</evidence>
<feature type="transmembrane region" description="Helical" evidence="5">
    <location>
        <begin position="209"/>
        <end position="228"/>
    </location>
</feature>
<evidence type="ECO:0000256" key="2">
    <source>
        <dbReference type="ARBA" id="ARBA00022692"/>
    </source>
</evidence>
<sequence length="387" mass="41077">MIRRGVGWTLRGLVLVTVLALVAGQLLGQPILLSFVETGSMEPTIDTGDGFIAVPSEVSGEPEPGDVIVFEATEIQGGGLTTHRIVEETPRGYVTRGDANPFTDQDGDEPHVQDAQIVATAWRVNGAVVTIPHFGTAVMSVSDAFRGVQTTLAATFGTRNLLGNSGLAAVLLALSSVLYVAETVRERRSTSFESRLGRDDGGDGIDPRVLSAGFALLVVSAGGAAMIAPAGTQSYDVISAEFESEQPLVIERGTTDEIPYTVSNGGFVPTVSYVESGADDVTVTPDRATVGPRDETAVTVSITTPDETGYFPTYITEYRYLYVLPAPVLDALYDLHPWVPFVAILSLLGGGTYGLGRVLAGPGDARSRRLAARSRRSTVRSIIRRLY</sequence>
<evidence type="ECO:0000256" key="3">
    <source>
        <dbReference type="ARBA" id="ARBA00022989"/>
    </source>
</evidence>
<dbReference type="InterPro" id="IPR036286">
    <property type="entry name" value="LexA/Signal_pep-like_sf"/>
</dbReference>
<dbReference type="GO" id="GO:0016020">
    <property type="term" value="C:membrane"/>
    <property type="evidence" value="ECO:0007669"/>
    <property type="project" value="UniProtKB-SubCell"/>
</dbReference>
<evidence type="ECO:0000256" key="1">
    <source>
        <dbReference type="ARBA" id="ARBA00004370"/>
    </source>
</evidence>
<comment type="subcellular location">
    <subcellularLocation>
        <location evidence="1">Membrane</location>
    </subcellularLocation>
</comment>
<keyword evidence="2 5" id="KW-0812">Transmembrane</keyword>
<reference evidence="6" key="1">
    <citation type="submission" date="2022-06" db="EMBL/GenBank/DDBJ databases">
        <title>Natrinema sp. a new haloarchaeum isolate from saline soil.</title>
        <authorList>
            <person name="Strakova D."/>
            <person name="Galisteo C."/>
            <person name="Sanchez-Porro C."/>
            <person name="Ventosa A."/>
        </authorList>
    </citation>
    <scope>NUCLEOTIDE SEQUENCE</scope>
    <source>
        <strain evidence="6">S1CR25-10</strain>
    </source>
</reference>
<keyword evidence="6" id="KW-0378">Hydrolase</keyword>
<protein>
    <submittedName>
        <fullName evidence="6">Signal peptidase I</fullName>
        <ecNumber evidence="6">3.4.21.89</ecNumber>
    </submittedName>
</protein>
<dbReference type="AlphaFoldDB" id="A0A9Q4L1B8"/>
<keyword evidence="3 5" id="KW-1133">Transmembrane helix</keyword>
<dbReference type="Proteomes" id="UP001154061">
    <property type="component" value="Unassembled WGS sequence"/>
</dbReference>
<keyword evidence="7" id="KW-1185">Reference proteome</keyword>
<dbReference type="CDD" id="cd06530">
    <property type="entry name" value="S26_SPase_I"/>
    <property type="match status" value="1"/>
</dbReference>
<feature type="transmembrane region" description="Helical" evidence="5">
    <location>
        <begin position="338"/>
        <end position="360"/>
    </location>
</feature>
<dbReference type="SUPFAM" id="SSF51306">
    <property type="entry name" value="LexA/Signal peptidase"/>
    <property type="match status" value="1"/>
</dbReference>